<dbReference type="GO" id="GO:0006680">
    <property type="term" value="P:glucosylceramide catabolic process"/>
    <property type="evidence" value="ECO:0007669"/>
    <property type="project" value="TreeGrafter"/>
</dbReference>
<evidence type="ECO:0000256" key="5">
    <source>
        <dbReference type="ARBA" id="ARBA00022801"/>
    </source>
</evidence>
<organism evidence="9 10">
    <name type="scientific">Diaphorina citri</name>
    <name type="common">Asian citrus psyllid</name>
    <dbReference type="NCBI Taxonomy" id="121845"/>
    <lineage>
        <taxon>Eukaryota</taxon>
        <taxon>Metazoa</taxon>
        <taxon>Ecdysozoa</taxon>
        <taxon>Arthropoda</taxon>
        <taxon>Hexapoda</taxon>
        <taxon>Insecta</taxon>
        <taxon>Pterygota</taxon>
        <taxon>Neoptera</taxon>
        <taxon>Paraneoptera</taxon>
        <taxon>Hemiptera</taxon>
        <taxon>Sternorrhyncha</taxon>
        <taxon>Psylloidea</taxon>
        <taxon>Psyllidae</taxon>
        <taxon>Diaphorininae</taxon>
        <taxon>Diaphorina</taxon>
    </lineage>
</organism>
<protein>
    <recommendedName>
        <fullName evidence="3 6">Glucosylceramidase</fullName>
        <ecNumber evidence="3 6">3.2.1.45</ecNumber>
    </recommendedName>
</protein>
<keyword evidence="6" id="KW-0746">Sphingolipid metabolism</keyword>
<evidence type="ECO:0000256" key="2">
    <source>
        <dbReference type="ARBA" id="ARBA00005382"/>
    </source>
</evidence>
<keyword evidence="5 6" id="KW-0378">Hydrolase</keyword>
<evidence type="ECO:0000256" key="4">
    <source>
        <dbReference type="ARBA" id="ARBA00022729"/>
    </source>
</evidence>
<keyword evidence="6" id="KW-0443">Lipid metabolism</keyword>
<dbReference type="InterPro" id="IPR001139">
    <property type="entry name" value="Glyco_hydro_30"/>
</dbReference>
<keyword evidence="4" id="KW-0732">Signal</keyword>
<dbReference type="InterPro" id="IPR033453">
    <property type="entry name" value="Glyco_hydro_30_TIM-barrel"/>
</dbReference>
<dbReference type="Pfam" id="PF02055">
    <property type="entry name" value="Glyco_hydro_30"/>
    <property type="match status" value="1"/>
</dbReference>
<evidence type="ECO:0000313" key="10">
    <source>
        <dbReference type="RefSeq" id="XP_017305097.1"/>
    </source>
</evidence>
<dbReference type="GeneID" id="103524278"/>
<dbReference type="Gene3D" id="3.20.20.80">
    <property type="entry name" value="Glycosidases"/>
    <property type="match status" value="1"/>
</dbReference>
<dbReference type="Proteomes" id="UP000079169">
    <property type="component" value="Unplaced"/>
</dbReference>
<accession>A0A1S4ESU2</accession>
<evidence type="ECO:0000256" key="3">
    <source>
        <dbReference type="ARBA" id="ARBA00012658"/>
    </source>
</evidence>
<dbReference type="PANTHER" id="PTHR11069:SF23">
    <property type="entry name" value="LYSOSOMAL ACID GLUCOSYLCERAMIDASE"/>
    <property type="match status" value="1"/>
</dbReference>
<dbReference type="Pfam" id="PF17189">
    <property type="entry name" value="Glyco_hydro_30C"/>
    <property type="match status" value="1"/>
</dbReference>
<keyword evidence="6" id="KW-0326">Glycosidase</keyword>
<evidence type="ECO:0000259" key="8">
    <source>
        <dbReference type="Pfam" id="PF17189"/>
    </source>
</evidence>
<dbReference type="GO" id="GO:0004348">
    <property type="term" value="F:glucosylceramidase activity"/>
    <property type="evidence" value="ECO:0007669"/>
    <property type="project" value="UniProtKB-EC"/>
</dbReference>
<dbReference type="PANTHER" id="PTHR11069">
    <property type="entry name" value="GLUCOSYLCERAMIDASE"/>
    <property type="match status" value="1"/>
</dbReference>
<dbReference type="RefSeq" id="XP_017305097.1">
    <property type="nucleotide sequence ID" value="XM_017449608.2"/>
</dbReference>
<dbReference type="InterPro" id="IPR013780">
    <property type="entry name" value="Glyco_hydro_b"/>
</dbReference>
<dbReference type="SUPFAM" id="SSF51445">
    <property type="entry name" value="(Trans)glycosidases"/>
    <property type="match status" value="1"/>
</dbReference>
<feature type="domain" description="Glycosyl hydrolase family 30 TIM-barrel" evidence="7">
    <location>
        <begin position="1"/>
        <end position="58"/>
    </location>
</feature>
<dbReference type="OMA" id="WIEYNLA"/>
<dbReference type="PaxDb" id="121845-A0A1S4ESU2"/>
<keyword evidence="9" id="KW-1185">Reference proteome</keyword>
<reference evidence="10" key="1">
    <citation type="submission" date="2025-08" db="UniProtKB">
        <authorList>
            <consortium name="RefSeq"/>
        </authorList>
    </citation>
    <scope>IDENTIFICATION</scope>
</reference>
<proteinExistence type="inferred from homology"/>
<name>A0A1S4ESU2_DIACI</name>
<comment type="similarity">
    <text evidence="2 6">Belongs to the glycosyl hydrolase 30 family.</text>
</comment>
<comment type="catalytic activity">
    <reaction evidence="1">
        <text>a beta-D-glucosyl-(1&lt;-&gt;1')-N-acylsphing-4-enine + H2O = an N-acylsphing-4-enine + D-glucose</text>
        <dbReference type="Rhea" id="RHEA:13269"/>
        <dbReference type="ChEBI" id="CHEBI:4167"/>
        <dbReference type="ChEBI" id="CHEBI:15377"/>
        <dbReference type="ChEBI" id="CHEBI:22801"/>
        <dbReference type="ChEBI" id="CHEBI:52639"/>
        <dbReference type="EC" id="3.2.1.45"/>
    </reaction>
    <physiologicalReaction direction="left-to-right" evidence="1">
        <dbReference type="Rhea" id="RHEA:13270"/>
    </physiologicalReaction>
</comment>
<sequence>MNVGMAGWIEYNLALNLTGGPLWHDSSPLDSPVIVDSTKDEFYKQPTFYAIGHFSKFIRRGARVVKTTSKRGLVKILTTIYENREVVVVFLNKSEEEVQLKVKHPYRGVMDIQLSPRSISTLIYHK</sequence>
<evidence type="ECO:0000259" key="7">
    <source>
        <dbReference type="Pfam" id="PF02055"/>
    </source>
</evidence>
<feature type="domain" description="Glycosyl hydrolase family 30 beta sandwich" evidence="8">
    <location>
        <begin position="61"/>
        <end position="122"/>
    </location>
</feature>
<dbReference type="KEGG" id="dci:103524278"/>
<dbReference type="InterPro" id="IPR033452">
    <property type="entry name" value="GH30_C"/>
</dbReference>
<dbReference type="GO" id="GO:0016020">
    <property type="term" value="C:membrane"/>
    <property type="evidence" value="ECO:0007669"/>
    <property type="project" value="GOC"/>
</dbReference>
<dbReference type="EC" id="3.2.1.45" evidence="3 6"/>
<evidence type="ECO:0000256" key="1">
    <source>
        <dbReference type="ARBA" id="ARBA00001013"/>
    </source>
</evidence>
<evidence type="ECO:0000313" key="9">
    <source>
        <dbReference type="Proteomes" id="UP000079169"/>
    </source>
</evidence>
<dbReference type="AlphaFoldDB" id="A0A1S4ESU2"/>
<evidence type="ECO:0000256" key="6">
    <source>
        <dbReference type="RuleBase" id="RU361188"/>
    </source>
</evidence>
<dbReference type="InterPro" id="IPR017853">
    <property type="entry name" value="GH"/>
</dbReference>
<dbReference type="Gene3D" id="2.60.40.1180">
    <property type="entry name" value="Golgi alpha-mannosidase II"/>
    <property type="match status" value="1"/>
</dbReference>
<dbReference type="STRING" id="121845.A0A1S4ESU2"/>
<gene>
    <name evidence="10" type="primary">LOC103524278</name>
</gene>